<dbReference type="InterPro" id="IPR036866">
    <property type="entry name" value="RibonucZ/Hydroxyglut_hydro"/>
</dbReference>
<dbReference type="STRING" id="321146.A0A139GXS1"/>
<protein>
    <recommendedName>
        <fullName evidence="1">Metallo-beta-lactamase domain-containing protein</fullName>
    </recommendedName>
</protein>
<dbReference type="SUPFAM" id="SSF56281">
    <property type="entry name" value="Metallo-hydrolase/oxidoreductase"/>
    <property type="match status" value="1"/>
</dbReference>
<organism evidence="2 3">
    <name type="scientific">Pseudocercospora eumusae</name>
    <dbReference type="NCBI Taxonomy" id="321146"/>
    <lineage>
        <taxon>Eukaryota</taxon>
        <taxon>Fungi</taxon>
        <taxon>Dikarya</taxon>
        <taxon>Ascomycota</taxon>
        <taxon>Pezizomycotina</taxon>
        <taxon>Dothideomycetes</taxon>
        <taxon>Dothideomycetidae</taxon>
        <taxon>Mycosphaerellales</taxon>
        <taxon>Mycosphaerellaceae</taxon>
        <taxon>Pseudocercospora</taxon>
    </lineage>
</organism>
<dbReference type="InterPro" id="IPR001279">
    <property type="entry name" value="Metallo-B-lactamas"/>
</dbReference>
<proteinExistence type="predicted"/>
<sequence length="347" mass="39147">ARVGQKVAGRRRASANAHINNDRIPYQQHHYPRTDKQIEEKEMATLKTRDDLLICVACGTQFDIPASNPPKGCRICDDPRQFVPPTGQTWTNLTAMRTNSYKNTIQQDAHEPRMYSIFTSPKFAIGQRCMLLQTACGNVLWDCITYLDADTVEFINAKGGLEAIVISHPHYYTSHLDWARTFDCPVYFSEEDVGWVSRGDGEGRRRLIGKGKIEEEIVGSGRGSEVVKAIKVGGHFEGSLCLLWDEKLLIADTLVTTPSGLYHIDRPPGTNSYVFMWSIPNMIPLPPDIIHEMWKRLKPYHFTSTHGAFAGIDVRDKNVKARVLESMKIQVSSAGWRKDAEILNETL</sequence>
<dbReference type="PANTHER" id="PTHR36839:SF1">
    <property type="entry name" value="METALLO-BETA-LACTAMASE FAMILY PROTEIN (AFU_ORTHOLOGUE AFUA_5G12770)"/>
    <property type="match status" value="1"/>
</dbReference>
<evidence type="ECO:0000313" key="3">
    <source>
        <dbReference type="Proteomes" id="UP000070133"/>
    </source>
</evidence>
<dbReference type="PANTHER" id="PTHR36839">
    <property type="entry name" value="METALLO-BETA-LACTAMASE FAMILY PROTEIN (AFU_ORTHOLOGUE AFUA_5G12770)"/>
    <property type="match status" value="1"/>
</dbReference>
<comment type="caution">
    <text evidence="2">The sequence shown here is derived from an EMBL/GenBank/DDBJ whole genome shotgun (WGS) entry which is preliminary data.</text>
</comment>
<accession>A0A139GXS1</accession>
<dbReference type="Proteomes" id="UP000070133">
    <property type="component" value="Unassembled WGS sequence"/>
</dbReference>
<keyword evidence="3" id="KW-1185">Reference proteome</keyword>
<dbReference type="SMART" id="SM00849">
    <property type="entry name" value="Lactamase_B"/>
    <property type="match status" value="1"/>
</dbReference>
<evidence type="ECO:0000259" key="1">
    <source>
        <dbReference type="SMART" id="SM00849"/>
    </source>
</evidence>
<dbReference type="OrthoDB" id="17458at2759"/>
<gene>
    <name evidence="2" type="ORF">AC578_9474</name>
</gene>
<reference evidence="2 3" key="1">
    <citation type="submission" date="2015-07" db="EMBL/GenBank/DDBJ databases">
        <title>Comparative genomics of the Sigatoka disease complex on banana suggests a link between parallel evolutionary changes in Pseudocercospora fijiensis and Pseudocercospora eumusae and increased virulence on the banana host.</title>
        <authorList>
            <person name="Chang T.-C."/>
            <person name="Salvucci A."/>
            <person name="Crous P.W."/>
            <person name="Stergiopoulos I."/>
        </authorList>
    </citation>
    <scope>NUCLEOTIDE SEQUENCE [LARGE SCALE GENOMIC DNA]</scope>
    <source>
        <strain evidence="2 3">CBS 114824</strain>
    </source>
</reference>
<feature type="non-terminal residue" evidence="2">
    <location>
        <position position="1"/>
    </location>
</feature>
<evidence type="ECO:0000313" key="2">
    <source>
        <dbReference type="EMBL" id="KXS94980.1"/>
    </source>
</evidence>
<feature type="domain" description="Metallo-beta-lactamase" evidence="1">
    <location>
        <begin position="126"/>
        <end position="294"/>
    </location>
</feature>
<dbReference type="AlphaFoldDB" id="A0A139GXS1"/>
<dbReference type="EMBL" id="LFZN01000242">
    <property type="protein sequence ID" value="KXS94980.1"/>
    <property type="molecule type" value="Genomic_DNA"/>
</dbReference>
<name>A0A139GXS1_9PEZI</name>
<dbReference type="Gene3D" id="3.60.15.10">
    <property type="entry name" value="Ribonuclease Z/Hydroxyacylglutathione hydrolase-like"/>
    <property type="match status" value="1"/>
</dbReference>